<comment type="caution">
    <text evidence="3">The sequence shown here is derived from an EMBL/GenBank/DDBJ whole genome shotgun (WGS) entry which is preliminary data.</text>
</comment>
<evidence type="ECO:0000313" key="3">
    <source>
        <dbReference type="EMBL" id="KAG4418902.1"/>
    </source>
</evidence>
<name>A0A8H7W863_9HELO</name>
<evidence type="ECO:0000259" key="2">
    <source>
        <dbReference type="Pfam" id="PF13919"/>
    </source>
</evidence>
<dbReference type="Pfam" id="PF13919">
    <property type="entry name" value="ASXH"/>
    <property type="match status" value="1"/>
</dbReference>
<feature type="region of interest" description="Disordered" evidence="1">
    <location>
        <begin position="1"/>
        <end position="76"/>
    </location>
</feature>
<organism evidence="3 4">
    <name type="scientific">Cadophora malorum</name>
    <dbReference type="NCBI Taxonomy" id="108018"/>
    <lineage>
        <taxon>Eukaryota</taxon>
        <taxon>Fungi</taxon>
        <taxon>Dikarya</taxon>
        <taxon>Ascomycota</taxon>
        <taxon>Pezizomycotina</taxon>
        <taxon>Leotiomycetes</taxon>
        <taxon>Helotiales</taxon>
        <taxon>Ploettnerulaceae</taxon>
        <taxon>Cadophora</taxon>
    </lineage>
</organism>
<sequence length="443" mass="46022">MSTNGGPPGGAPNGLNGLPSSHRLTTGFYDISIEGSAGDSDGVEGVAPPSRPSSPESGTTPRVLLGPRVAEATSRQDLLRSIPTAQPPFFGSITAYTHAPLPPRGGLHPGASNGASGANGHATNGLTPSSPLARSSRYLTVPGQNGSIVSTLQGLHISSCSDDMLIPTPHNTPAATPRTSPTAPGRETGRRVASNSPITPPPPTGHPRNTRTCPNSPYPGMVYGENSRIPRSPHSDTSSTDTVSGLQAPHNTPVTPSVSPQRSPTSSDGRVETARLPRRHGPAFFGSPLNPTRQRGGGPKKKQKGKMTNGKLPNGKTKGKGKGTAKDKMLDDTALAVAHGESPIYTSNIVAILQHPEALAVLSSAPDIDPTALTTLLATSGFKDVLAAFVETGKAGQNDPDWLEEALAASSRRGKGEFDEVLEENFREIWEEEGEKMADEEGA</sequence>
<reference evidence="3" key="1">
    <citation type="submission" date="2021-02" db="EMBL/GenBank/DDBJ databases">
        <title>Genome sequence Cadophora malorum strain M34.</title>
        <authorList>
            <person name="Stefanovic E."/>
            <person name="Vu D."/>
            <person name="Scully C."/>
            <person name="Dijksterhuis J."/>
            <person name="Roader J."/>
            <person name="Houbraken J."/>
        </authorList>
    </citation>
    <scope>NUCLEOTIDE SEQUENCE</scope>
    <source>
        <strain evidence="3">M34</strain>
    </source>
</reference>
<accession>A0A8H7W863</accession>
<keyword evidence="4" id="KW-1185">Reference proteome</keyword>
<feature type="compositionally biased region" description="Gly residues" evidence="1">
    <location>
        <begin position="1"/>
        <end position="12"/>
    </location>
</feature>
<feature type="compositionally biased region" description="Low complexity" evidence="1">
    <location>
        <begin position="110"/>
        <end position="125"/>
    </location>
</feature>
<proteinExistence type="predicted"/>
<gene>
    <name evidence="3" type="ORF">IFR04_007938</name>
</gene>
<dbReference type="InterPro" id="IPR028020">
    <property type="entry name" value="ASX_DEUBAD_dom"/>
</dbReference>
<evidence type="ECO:0000256" key="1">
    <source>
        <dbReference type="SAM" id="MobiDB-lite"/>
    </source>
</evidence>
<dbReference type="EMBL" id="JAFJYH010000117">
    <property type="protein sequence ID" value="KAG4418902.1"/>
    <property type="molecule type" value="Genomic_DNA"/>
</dbReference>
<feature type="region of interest" description="Disordered" evidence="1">
    <location>
        <begin position="93"/>
        <end position="138"/>
    </location>
</feature>
<feature type="domain" description="ASX DEUBAD" evidence="2">
    <location>
        <begin position="347"/>
        <end position="432"/>
    </location>
</feature>
<evidence type="ECO:0000313" key="4">
    <source>
        <dbReference type="Proteomes" id="UP000664132"/>
    </source>
</evidence>
<dbReference type="Proteomes" id="UP000664132">
    <property type="component" value="Unassembled WGS sequence"/>
</dbReference>
<dbReference type="OrthoDB" id="2289918at2759"/>
<feature type="region of interest" description="Disordered" evidence="1">
    <location>
        <begin position="163"/>
        <end position="326"/>
    </location>
</feature>
<protein>
    <recommendedName>
        <fullName evidence="2">ASX DEUBAD domain-containing protein</fullName>
    </recommendedName>
</protein>
<feature type="compositionally biased region" description="Polar residues" evidence="1">
    <location>
        <begin position="235"/>
        <end position="268"/>
    </location>
</feature>
<feature type="compositionally biased region" description="Low complexity" evidence="1">
    <location>
        <begin position="306"/>
        <end position="316"/>
    </location>
</feature>
<feature type="compositionally biased region" description="Low complexity" evidence="1">
    <location>
        <begin position="172"/>
        <end position="184"/>
    </location>
</feature>
<dbReference type="AlphaFoldDB" id="A0A8H7W863"/>